<dbReference type="InterPro" id="IPR048466">
    <property type="entry name" value="DNA_pol3_delta-like_C"/>
</dbReference>
<dbReference type="RefSeq" id="WP_126039380.1">
    <property type="nucleotide sequence ID" value="NZ_CP034438.1"/>
</dbReference>
<dbReference type="Gene3D" id="1.20.272.10">
    <property type="match status" value="1"/>
</dbReference>
<dbReference type="SUPFAM" id="SSF52540">
    <property type="entry name" value="P-loop containing nucleoside triphosphate hydrolases"/>
    <property type="match status" value="1"/>
</dbReference>
<dbReference type="Proteomes" id="UP000270021">
    <property type="component" value="Chromosome"/>
</dbReference>
<dbReference type="EMBL" id="CP034438">
    <property type="protein sequence ID" value="AZN29512.1"/>
    <property type="molecule type" value="Genomic_DNA"/>
</dbReference>
<evidence type="ECO:0000256" key="4">
    <source>
        <dbReference type="ARBA" id="ARBA00022705"/>
    </source>
</evidence>
<evidence type="ECO:0000259" key="8">
    <source>
        <dbReference type="Pfam" id="PF21694"/>
    </source>
</evidence>
<keyword evidence="10" id="KW-1185">Reference proteome</keyword>
<evidence type="ECO:0000256" key="1">
    <source>
        <dbReference type="ARBA" id="ARBA00012417"/>
    </source>
</evidence>
<keyword evidence="2" id="KW-0808">Transferase</keyword>
<name>A0A3Q8WT17_9ACTO</name>
<dbReference type="GO" id="GO:0009360">
    <property type="term" value="C:DNA polymerase III complex"/>
    <property type="evidence" value="ECO:0007669"/>
    <property type="project" value="TreeGrafter"/>
</dbReference>
<keyword evidence="4" id="KW-0235">DNA replication</keyword>
<proteinExistence type="inferred from homology"/>
<dbReference type="KEGG" id="fsl:EJO69_03710"/>
<dbReference type="Gene3D" id="3.40.50.300">
    <property type="entry name" value="P-loop containing nucleotide triphosphate hydrolases"/>
    <property type="match status" value="1"/>
</dbReference>
<evidence type="ECO:0000256" key="3">
    <source>
        <dbReference type="ARBA" id="ARBA00022695"/>
    </source>
</evidence>
<dbReference type="OrthoDB" id="8478864at2"/>
<comment type="catalytic activity">
    <reaction evidence="7">
        <text>DNA(n) + a 2'-deoxyribonucleoside 5'-triphosphate = DNA(n+1) + diphosphate</text>
        <dbReference type="Rhea" id="RHEA:22508"/>
        <dbReference type="Rhea" id="RHEA-COMP:17339"/>
        <dbReference type="Rhea" id="RHEA-COMP:17340"/>
        <dbReference type="ChEBI" id="CHEBI:33019"/>
        <dbReference type="ChEBI" id="CHEBI:61560"/>
        <dbReference type="ChEBI" id="CHEBI:173112"/>
        <dbReference type="EC" id="2.7.7.7"/>
    </reaction>
</comment>
<sequence>MAQAKGVSWDSATLAPVVLIKSKEEALADRTWESLLGQARRQDPDIEVVKLDSLSYTAGDLAVLASPSLFGGAKIALIGDLENMGEELQSDLIQLIGNPSPDLFLVGVRNGGNRGAKVFTACDKAGLPVISIDEVKWDSDKLALIKSDARRAKRALTEDAAHALVDSLGNNVREMLAALRQLFSDVEGTVGEQHVKTYFGSRVEADGFEIADAVVAGNTGRALQLLRHALATGTSEVLIIANLAWKFRQLAHVSASMGRGGRDVTVPGSPRQIREAQNSLRSWSDAALAGAITAIAKADGDVKGFRGESQDAQYAVERCLRQISAARRL</sequence>
<dbReference type="NCBIfam" id="TIGR01128">
    <property type="entry name" value="holA"/>
    <property type="match status" value="1"/>
</dbReference>
<dbReference type="InterPro" id="IPR027417">
    <property type="entry name" value="P-loop_NTPase"/>
</dbReference>
<dbReference type="SUPFAM" id="SSF48019">
    <property type="entry name" value="post-AAA+ oligomerization domain-like"/>
    <property type="match status" value="1"/>
</dbReference>
<keyword evidence="3" id="KW-0548">Nucleotidyltransferase</keyword>
<reference evidence="9 10" key="1">
    <citation type="submission" date="2018-12" db="EMBL/GenBank/DDBJ databases">
        <title>Complete genome sequence of Flaviflexus salsibiostraticola KCTC 33148.</title>
        <authorList>
            <person name="Bae J.-W."/>
        </authorList>
    </citation>
    <scope>NUCLEOTIDE SEQUENCE [LARGE SCALE GENOMIC DNA]</scope>
    <source>
        <strain evidence="9 10">KCTC 33148</strain>
    </source>
</reference>
<dbReference type="InterPro" id="IPR005790">
    <property type="entry name" value="DNA_polIII_delta"/>
</dbReference>
<dbReference type="EC" id="2.7.7.7" evidence="1"/>
<comment type="similarity">
    <text evidence="6">Belongs to the DNA polymerase HolA subunit family.</text>
</comment>
<dbReference type="InterPro" id="IPR008921">
    <property type="entry name" value="DNA_pol3_clamp-load_cplx_C"/>
</dbReference>
<dbReference type="GO" id="GO:0003677">
    <property type="term" value="F:DNA binding"/>
    <property type="evidence" value="ECO:0007669"/>
    <property type="project" value="InterPro"/>
</dbReference>
<accession>A0A3Q8WT17</accession>
<evidence type="ECO:0000313" key="10">
    <source>
        <dbReference type="Proteomes" id="UP000270021"/>
    </source>
</evidence>
<dbReference type="GO" id="GO:0006261">
    <property type="term" value="P:DNA-templated DNA replication"/>
    <property type="evidence" value="ECO:0007669"/>
    <property type="project" value="TreeGrafter"/>
</dbReference>
<evidence type="ECO:0000256" key="2">
    <source>
        <dbReference type="ARBA" id="ARBA00022679"/>
    </source>
</evidence>
<dbReference type="AlphaFoldDB" id="A0A3Q8WT17"/>
<evidence type="ECO:0000256" key="7">
    <source>
        <dbReference type="ARBA" id="ARBA00049244"/>
    </source>
</evidence>
<keyword evidence="5" id="KW-0239">DNA-directed DNA polymerase</keyword>
<organism evidence="9 10">
    <name type="scientific">Flaviflexus salsibiostraticola</name>
    <dbReference type="NCBI Taxonomy" id="1282737"/>
    <lineage>
        <taxon>Bacteria</taxon>
        <taxon>Bacillati</taxon>
        <taxon>Actinomycetota</taxon>
        <taxon>Actinomycetes</taxon>
        <taxon>Actinomycetales</taxon>
        <taxon>Actinomycetaceae</taxon>
        <taxon>Flaviflexus</taxon>
    </lineage>
</organism>
<evidence type="ECO:0000256" key="6">
    <source>
        <dbReference type="ARBA" id="ARBA00034754"/>
    </source>
</evidence>
<dbReference type="GO" id="GO:0003887">
    <property type="term" value="F:DNA-directed DNA polymerase activity"/>
    <property type="evidence" value="ECO:0007669"/>
    <property type="project" value="UniProtKB-KW"/>
</dbReference>
<protein>
    <recommendedName>
        <fullName evidence="1">DNA-directed DNA polymerase</fullName>
        <ecNumber evidence="1">2.7.7.7</ecNumber>
    </recommendedName>
</protein>
<dbReference type="PANTHER" id="PTHR34388">
    <property type="entry name" value="DNA POLYMERASE III SUBUNIT DELTA"/>
    <property type="match status" value="1"/>
</dbReference>
<dbReference type="Pfam" id="PF21694">
    <property type="entry name" value="DNA_pol3_delta_C"/>
    <property type="match status" value="1"/>
</dbReference>
<dbReference type="PANTHER" id="PTHR34388:SF1">
    <property type="entry name" value="DNA POLYMERASE III SUBUNIT DELTA"/>
    <property type="match status" value="1"/>
</dbReference>
<evidence type="ECO:0000313" key="9">
    <source>
        <dbReference type="EMBL" id="AZN29512.1"/>
    </source>
</evidence>
<feature type="domain" description="DNA polymerase III delta subunit-like C-terminal" evidence="8">
    <location>
        <begin position="205"/>
        <end position="307"/>
    </location>
</feature>
<evidence type="ECO:0000256" key="5">
    <source>
        <dbReference type="ARBA" id="ARBA00022932"/>
    </source>
</evidence>
<gene>
    <name evidence="9" type="ORF">EJO69_03710</name>
</gene>